<reference evidence="9" key="1">
    <citation type="journal article" date="2020" name="Stud. Mycol.">
        <title>101 Dothideomycetes genomes: a test case for predicting lifestyles and emergence of pathogens.</title>
        <authorList>
            <person name="Haridas S."/>
            <person name="Albert R."/>
            <person name="Binder M."/>
            <person name="Bloem J."/>
            <person name="Labutti K."/>
            <person name="Salamov A."/>
            <person name="Andreopoulos B."/>
            <person name="Baker S."/>
            <person name="Barry K."/>
            <person name="Bills G."/>
            <person name="Bluhm B."/>
            <person name="Cannon C."/>
            <person name="Castanera R."/>
            <person name="Culley D."/>
            <person name="Daum C."/>
            <person name="Ezra D."/>
            <person name="Gonzalez J."/>
            <person name="Henrissat B."/>
            <person name="Kuo A."/>
            <person name="Liang C."/>
            <person name="Lipzen A."/>
            <person name="Lutzoni F."/>
            <person name="Magnuson J."/>
            <person name="Mondo S."/>
            <person name="Nolan M."/>
            <person name="Ohm R."/>
            <person name="Pangilinan J."/>
            <person name="Park H.-J."/>
            <person name="Ramirez L."/>
            <person name="Alfaro M."/>
            <person name="Sun H."/>
            <person name="Tritt A."/>
            <person name="Yoshinaga Y."/>
            <person name="Zwiers L.-H."/>
            <person name="Turgeon B."/>
            <person name="Goodwin S."/>
            <person name="Spatafora J."/>
            <person name="Crous P."/>
            <person name="Grigoriev I."/>
        </authorList>
    </citation>
    <scope>NUCLEOTIDE SEQUENCE</scope>
    <source>
        <strain evidence="9">CBS 379.55</strain>
    </source>
</reference>
<dbReference type="FunFam" id="1.20.144.10:FF:000017">
    <property type="entry name" value="Diacylglycerol pyrophosphate phosphatase 1"/>
    <property type="match status" value="1"/>
</dbReference>
<dbReference type="PANTHER" id="PTHR10165">
    <property type="entry name" value="LIPID PHOSPHATE PHOSPHATASE"/>
    <property type="match status" value="1"/>
</dbReference>
<organism evidence="9 10">
    <name type="scientific">Westerdykella ornata</name>
    <dbReference type="NCBI Taxonomy" id="318751"/>
    <lineage>
        <taxon>Eukaryota</taxon>
        <taxon>Fungi</taxon>
        <taxon>Dikarya</taxon>
        <taxon>Ascomycota</taxon>
        <taxon>Pezizomycotina</taxon>
        <taxon>Dothideomycetes</taxon>
        <taxon>Pleosporomycetidae</taxon>
        <taxon>Pleosporales</taxon>
        <taxon>Sporormiaceae</taxon>
        <taxon>Westerdykella</taxon>
    </lineage>
</organism>
<dbReference type="InterPro" id="IPR036938">
    <property type="entry name" value="PAP2/HPO_sf"/>
</dbReference>
<dbReference type="InterPro" id="IPR000326">
    <property type="entry name" value="PAP2/HPO"/>
</dbReference>
<dbReference type="Proteomes" id="UP000800097">
    <property type="component" value="Unassembled WGS sequence"/>
</dbReference>
<feature type="transmembrane region" description="Helical" evidence="7">
    <location>
        <begin position="28"/>
        <end position="48"/>
    </location>
</feature>
<evidence type="ECO:0000256" key="2">
    <source>
        <dbReference type="ARBA" id="ARBA00008816"/>
    </source>
</evidence>
<feature type="transmembrane region" description="Helical" evidence="7">
    <location>
        <begin position="104"/>
        <end position="121"/>
    </location>
</feature>
<dbReference type="GO" id="GO:0046839">
    <property type="term" value="P:phospholipid dephosphorylation"/>
    <property type="evidence" value="ECO:0007669"/>
    <property type="project" value="TreeGrafter"/>
</dbReference>
<evidence type="ECO:0000256" key="7">
    <source>
        <dbReference type="SAM" id="Phobius"/>
    </source>
</evidence>
<evidence type="ECO:0000256" key="3">
    <source>
        <dbReference type="ARBA" id="ARBA00022692"/>
    </source>
</evidence>
<dbReference type="CDD" id="cd03390">
    <property type="entry name" value="PAP2_containing_1_like"/>
    <property type="match status" value="1"/>
</dbReference>
<keyword evidence="10" id="KW-1185">Reference proteome</keyword>
<feature type="region of interest" description="Disordered" evidence="6">
    <location>
        <begin position="257"/>
        <end position="295"/>
    </location>
</feature>
<evidence type="ECO:0000256" key="6">
    <source>
        <dbReference type="SAM" id="MobiDB-lite"/>
    </source>
</evidence>
<dbReference type="InterPro" id="IPR043216">
    <property type="entry name" value="PAP-like"/>
</dbReference>
<keyword evidence="3 7" id="KW-0812">Transmembrane</keyword>
<feature type="transmembrane region" description="Helical" evidence="7">
    <location>
        <begin position="69"/>
        <end position="92"/>
    </location>
</feature>
<dbReference type="SUPFAM" id="SSF48317">
    <property type="entry name" value="Acid phosphatase/Vanadium-dependent haloperoxidase"/>
    <property type="match status" value="1"/>
</dbReference>
<feature type="non-terminal residue" evidence="9">
    <location>
        <position position="295"/>
    </location>
</feature>
<dbReference type="GeneID" id="54547996"/>
<dbReference type="GO" id="GO:0006644">
    <property type="term" value="P:phospholipid metabolic process"/>
    <property type="evidence" value="ECO:0007669"/>
    <property type="project" value="InterPro"/>
</dbReference>
<accession>A0A6A6JC29</accession>
<feature type="domain" description="Phosphatidic acid phosphatase type 2/haloperoxidase" evidence="8">
    <location>
        <begin position="105"/>
        <end position="246"/>
    </location>
</feature>
<dbReference type="Gene3D" id="1.20.144.10">
    <property type="entry name" value="Phosphatidic acid phosphatase type 2/haloperoxidase"/>
    <property type="match status" value="1"/>
</dbReference>
<keyword evidence="4 7" id="KW-1133">Transmembrane helix</keyword>
<feature type="non-terminal residue" evidence="9">
    <location>
        <position position="1"/>
    </location>
</feature>
<evidence type="ECO:0000313" key="9">
    <source>
        <dbReference type="EMBL" id="KAF2273835.1"/>
    </source>
</evidence>
<dbReference type="GO" id="GO:0008195">
    <property type="term" value="F:phosphatidate phosphatase activity"/>
    <property type="evidence" value="ECO:0007669"/>
    <property type="project" value="TreeGrafter"/>
</dbReference>
<keyword evidence="5 7" id="KW-0472">Membrane</keyword>
<comment type="similarity">
    <text evidence="2">Belongs to the PA-phosphatase related phosphoesterase family.</text>
</comment>
<feature type="compositionally biased region" description="Acidic residues" evidence="6">
    <location>
        <begin position="284"/>
        <end position="295"/>
    </location>
</feature>
<evidence type="ECO:0000313" key="10">
    <source>
        <dbReference type="Proteomes" id="UP000800097"/>
    </source>
</evidence>
<feature type="transmembrane region" description="Helical" evidence="7">
    <location>
        <begin position="200"/>
        <end position="219"/>
    </location>
</feature>
<evidence type="ECO:0000256" key="5">
    <source>
        <dbReference type="ARBA" id="ARBA00023136"/>
    </source>
</evidence>
<feature type="transmembrane region" description="Helical" evidence="7">
    <location>
        <begin position="231"/>
        <end position="249"/>
    </location>
</feature>
<dbReference type="PANTHER" id="PTHR10165:SF35">
    <property type="entry name" value="RE23632P"/>
    <property type="match status" value="1"/>
</dbReference>
<gene>
    <name evidence="9" type="ORF">EI97DRAFT_349379</name>
</gene>
<dbReference type="AlphaFoldDB" id="A0A6A6JC29"/>
<name>A0A6A6JC29_WESOR</name>
<protein>
    <submittedName>
        <fullName evidence="9">PAP2-domain-containing protein</fullName>
    </submittedName>
</protein>
<evidence type="ECO:0000256" key="1">
    <source>
        <dbReference type="ARBA" id="ARBA00004141"/>
    </source>
</evidence>
<dbReference type="SMART" id="SM00014">
    <property type="entry name" value="acidPPc"/>
    <property type="match status" value="1"/>
</dbReference>
<evidence type="ECO:0000256" key="4">
    <source>
        <dbReference type="ARBA" id="ARBA00022989"/>
    </source>
</evidence>
<dbReference type="EMBL" id="ML986507">
    <property type="protein sequence ID" value="KAF2273835.1"/>
    <property type="molecule type" value="Genomic_DNA"/>
</dbReference>
<dbReference type="GO" id="GO:0016020">
    <property type="term" value="C:membrane"/>
    <property type="evidence" value="ECO:0007669"/>
    <property type="project" value="UniProtKB-SubCell"/>
</dbReference>
<sequence length="295" mass="33025">RNSPSLAQSPGFLGAVARFWQRSYASDYVGLAVLVAGYLTLVLVVEPFHRMFALDNMNIQFPHAEVERVSVVWLFIYAGAVPLAILVLWAVLLRPGTHKAHVTILGWTISLLLTLFITDLIKNTVGRPRPDLLARCKPAKGTPDHTLVDFTVCTEQNHHVLHDGWRSFPSGHSSFAFSGLGYLSLWIAGQCHVFRPRTDLARVLLALAPLLVAALIAISRCEDYRHDVYDVTVGSLLGWTVAYATYRRYYPPLRSRRCDEPYPGPGEEKGYGKVKDEERGFDGNEFELDDLEDGE</sequence>
<proteinExistence type="inferred from homology"/>
<comment type="subcellular location">
    <subcellularLocation>
        <location evidence="1">Membrane</location>
        <topology evidence="1">Multi-pass membrane protein</topology>
    </subcellularLocation>
</comment>
<dbReference type="Pfam" id="PF01569">
    <property type="entry name" value="PAP2"/>
    <property type="match status" value="1"/>
</dbReference>
<dbReference type="RefSeq" id="XP_033651374.1">
    <property type="nucleotide sequence ID" value="XM_033794821.1"/>
</dbReference>
<evidence type="ECO:0000259" key="8">
    <source>
        <dbReference type="SMART" id="SM00014"/>
    </source>
</evidence>
<dbReference type="OrthoDB" id="10030083at2759"/>
<feature type="compositionally biased region" description="Basic and acidic residues" evidence="6">
    <location>
        <begin position="257"/>
        <end position="282"/>
    </location>
</feature>